<dbReference type="InParanoid" id="A0A165HSI0"/>
<dbReference type="OrthoDB" id="10377211at2759"/>
<gene>
    <name evidence="2" type="ORF">EXIGLDRAFT_769054</name>
</gene>
<accession>A0A165HSI0</accession>
<dbReference type="Proteomes" id="UP000077266">
    <property type="component" value="Unassembled WGS sequence"/>
</dbReference>
<feature type="signal peptide" evidence="1">
    <location>
        <begin position="1"/>
        <end position="20"/>
    </location>
</feature>
<sequence>MRFNTAASFVVLALAAVAFANPSPCPQFCVECEDGSWACACEHQTCPPSKRSLEEGLVKRCPQYCIECDNGETLCACAALKGCPA</sequence>
<dbReference type="EMBL" id="KV426009">
    <property type="protein sequence ID" value="KZV92400.1"/>
    <property type="molecule type" value="Genomic_DNA"/>
</dbReference>
<proteinExistence type="predicted"/>
<dbReference type="AlphaFoldDB" id="A0A165HSI0"/>
<evidence type="ECO:0000313" key="3">
    <source>
        <dbReference type="Proteomes" id="UP000077266"/>
    </source>
</evidence>
<protein>
    <submittedName>
        <fullName evidence="2">Uncharacterized protein</fullName>
    </submittedName>
</protein>
<name>A0A165HSI0_EXIGL</name>
<feature type="chain" id="PRO_5007858831" evidence="1">
    <location>
        <begin position="21"/>
        <end position="85"/>
    </location>
</feature>
<organism evidence="2 3">
    <name type="scientific">Exidia glandulosa HHB12029</name>
    <dbReference type="NCBI Taxonomy" id="1314781"/>
    <lineage>
        <taxon>Eukaryota</taxon>
        <taxon>Fungi</taxon>
        <taxon>Dikarya</taxon>
        <taxon>Basidiomycota</taxon>
        <taxon>Agaricomycotina</taxon>
        <taxon>Agaricomycetes</taxon>
        <taxon>Auriculariales</taxon>
        <taxon>Exidiaceae</taxon>
        <taxon>Exidia</taxon>
    </lineage>
</organism>
<keyword evidence="1" id="KW-0732">Signal</keyword>
<keyword evidence="3" id="KW-1185">Reference proteome</keyword>
<evidence type="ECO:0000256" key="1">
    <source>
        <dbReference type="SAM" id="SignalP"/>
    </source>
</evidence>
<reference evidence="2 3" key="1">
    <citation type="journal article" date="2016" name="Mol. Biol. Evol.">
        <title>Comparative Genomics of Early-Diverging Mushroom-Forming Fungi Provides Insights into the Origins of Lignocellulose Decay Capabilities.</title>
        <authorList>
            <person name="Nagy L.G."/>
            <person name="Riley R."/>
            <person name="Tritt A."/>
            <person name="Adam C."/>
            <person name="Daum C."/>
            <person name="Floudas D."/>
            <person name="Sun H."/>
            <person name="Yadav J.S."/>
            <person name="Pangilinan J."/>
            <person name="Larsson K.H."/>
            <person name="Matsuura K."/>
            <person name="Barry K."/>
            <person name="Labutti K."/>
            <person name="Kuo R."/>
            <person name="Ohm R.A."/>
            <person name="Bhattacharya S.S."/>
            <person name="Shirouzu T."/>
            <person name="Yoshinaga Y."/>
            <person name="Martin F.M."/>
            <person name="Grigoriev I.V."/>
            <person name="Hibbett D.S."/>
        </authorList>
    </citation>
    <scope>NUCLEOTIDE SEQUENCE [LARGE SCALE GENOMIC DNA]</scope>
    <source>
        <strain evidence="2 3">HHB12029</strain>
    </source>
</reference>
<evidence type="ECO:0000313" key="2">
    <source>
        <dbReference type="EMBL" id="KZV92400.1"/>
    </source>
</evidence>